<evidence type="ECO:0000256" key="3">
    <source>
        <dbReference type="ARBA" id="ARBA00022691"/>
    </source>
</evidence>
<sequence>MGKEFIELFEKWADTYDESVTGHDIEYKEVFKHYDQLLQKVANRSFGHVLEFGPGTGNLTAKMIEKGLKVTGVEPSPSMRKIAKEKLANKTEIVDGDFLSFPVDQPIDTFVSSYAFHHLTDEEKETAIAKYGNLLASGGKIVFADTMYESAKSYKRAIEKAMENGFHNLAEDLQREYYTTIPLLKGLLEQNGFTPRFKQCNDFVWIMEGVKK</sequence>
<feature type="binding site" evidence="4">
    <location>
        <position position="97"/>
    </location>
    <ligand>
        <name>S-adenosyl-L-methionine</name>
        <dbReference type="ChEBI" id="CHEBI:59789"/>
    </ligand>
</feature>
<dbReference type="GO" id="GO:0008757">
    <property type="term" value="F:S-adenosylmethionine-dependent methyltransferase activity"/>
    <property type="evidence" value="ECO:0007669"/>
    <property type="project" value="UniProtKB-UniRule"/>
</dbReference>
<dbReference type="SUPFAM" id="SSF53335">
    <property type="entry name" value="S-adenosyl-L-methionine-dependent methyltransferases"/>
    <property type="match status" value="1"/>
</dbReference>
<dbReference type="GO" id="GO:0032259">
    <property type="term" value="P:methylation"/>
    <property type="evidence" value="ECO:0007669"/>
    <property type="project" value="UniProtKB-KW"/>
</dbReference>
<dbReference type="InterPro" id="IPR029063">
    <property type="entry name" value="SAM-dependent_MTases_sf"/>
</dbReference>
<organism evidence="6 7">
    <name type="scientific">Cytobacillus solani</name>
    <dbReference type="NCBI Taxonomy" id="1637975"/>
    <lineage>
        <taxon>Bacteria</taxon>
        <taxon>Bacillati</taxon>
        <taxon>Bacillota</taxon>
        <taxon>Bacilli</taxon>
        <taxon>Bacillales</taxon>
        <taxon>Bacillaceae</taxon>
        <taxon>Cytobacillus</taxon>
    </lineage>
</organism>
<evidence type="ECO:0000256" key="1">
    <source>
        <dbReference type="ARBA" id="ARBA00022603"/>
    </source>
</evidence>
<feature type="binding site" evidence="4">
    <location>
        <position position="74"/>
    </location>
    <ligand>
        <name>S-adenosyl-L-methionine</name>
        <dbReference type="ChEBI" id="CHEBI:59789"/>
    </ligand>
</feature>
<dbReference type="Gene3D" id="3.40.50.150">
    <property type="entry name" value="Vaccinia Virus protein VP39"/>
    <property type="match status" value="1"/>
</dbReference>
<evidence type="ECO:0000256" key="4">
    <source>
        <dbReference type="HAMAP-Rule" id="MF_02100"/>
    </source>
</evidence>
<dbReference type="AlphaFoldDB" id="A0A0Q3VJ14"/>
<evidence type="ECO:0000259" key="5">
    <source>
        <dbReference type="Pfam" id="PF13649"/>
    </source>
</evidence>
<reference evidence="6 7" key="1">
    <citation type="submission" date="2015-09" db="EMBL/GenBank/DDBJ databases">
        <title>Genome sequencing project for genomic taxonomy and phylogenomics of Bacillus-like bacteria.</title>
        <authorList>
            <person name="Liu B."/>
            <person name="Wang J."/>
            <person name="Zhu Y."/>
            <person name="Liu G."/>
            <person name="Chen Q."/>
            <person name="Chen Z."/>
            <person name="Lan J."/>
            <person name="Che J."/>
            <person name="Ge C."/>
            <person name="Shi H."/>
            <person name="Pan Z."/>
            <person name="Liu X."/>
        </authorList>
    </citation>
    <scope>NUCLEOTIDE SEQUENCE [LARGE SCALE GENOMIC DNA]</scope>
    <source>
        <strain evidence="6 7">FJAT-18043</strain>
    </source>
</reference>
<dbReference type="PATRIC" id="fig|1637975.4.peg.3931"/>
<dbReference type="EC" id="2.1.1.-" evidence="4"/>
<evidence type="ECO:0000256" key="2">
    <source>
        <dbReference type="ARBA" id="ARBA00022679"/>
    </source>
</evidence>
<proteinExistence type="inferred from homology"/>
<gene>
    <name evidence="6" type="ORF">AN957_19800</name>
</gene>
<keyword evidence="7" id="KW-1185">Reference proteome</keyword>
<keyword evidence="2 4" id="KW-0808">Transferase</keyword>
<comment type="caution">
    <text evidence="6">The sequence shown here is derived from an EMBL/GenBank/DDBJ whole genome shotgun (WGS) entry which is preliminary data.</text>
</comment>
<accession>A0A0Q3VJ14</accession>
<name>A0A0Q3VJ14_9BACI</name>
<keyword evidence="3 4" id="KW-0949">S-adenosyl-L-methionine</keyword>
<evidence type="ECO:0000313" key="7">
    <source>
        <dbReference type="Proteomes" id="UP000050996"/>
    </source>
</evidence>
<dbReference type="STRING" id="1637975.AN957_19800"/>
<comment type="similarity">
    <text evidence="4">Belongs to the methyltransferase superfamily. YrrT family.</text>
</comment>
<comment type="function">
    <text evidence="4">Could be a S-adenosyl-L-methionine-dependent methyltransferase.</text>
</comment>
<dbReference type="HAMAP" id="MF_02100">
    <property type="entry name" value="Methyltr_YrrT"/>
    <property type="match status" value="1"/>
</dbReference>
<dbReference type="PANTHER" id="PTHR43861">
    <property type="entry name" value="TRANS-ACONITATE 2-METHYLTRANSFERASE-RELATED"/>
    <property type="match status" value="1"/>
</dbReference>
<feature type="binding site" evidence="4">
    <location>
        <position position="53"/>
    </location>
    <ligand>
        <name>S-adenosyl-L-methionine</name>
        <dbReference type="ChEBI" id="CHEBI:59789"/>
    </ligand>
</feature>
<dbReference type="RefSeq" id="WP_056685809.1">
    <property type="nucleotide sequence ID" value="NZ_LJIX01000006.1"/>
</dbReference>
<dbReference type="InterPro" id="IPR041698">
    <property type="entry name" value="Methyltransf_25"/>
</dbReference>
<protein>
    <recommendedName>
        <fullName evidence="4">Uncharacterized methyltransferase AN957_19800</fullName>
        <ecNumber evidence="4">2.1.1.-</ecNumber>
    </recommendedName>
</protein>
<dbReference type="InterPro" id="IPR023553">
    <property type="entry name" value="Uncharacterised_MeTfrase_YrrT"/>
</dbReference>
<keyword evidence="1 4" id="KW-0489">Methyltransferase</keyword>
<feature type="domain" description="Methyltransferase" evidence="5">
    <location>
        <begin position="49"/>
        <end position="139"/>
    </location>
</feature>
<dbReference type="EMBL" id="LJIX01000006">
    <property type="protein sequence ID" value="KQL20607.1"/>
    <property type="molecule type" value="Genomic_DNA"/>
</dbReference>
<dbReference type="Pfam" id="PF13649">
    <property type="entry name" value="Methyltransf_25"/>
    <property type="match status" value="1"/>
</dbReference>
<dbReference type="Proteomes" id="UP000050996">
    <property type="component" value="Unassembled WGS sequence"/>
</dbReference>
<evidence type="ECO:0000313" key="6">
    <source>
        <dbReference type="EMBL" id="KQL20607.1"/>
    </source>
</evidence>
<dbReference type="CDD" id="cd02440">
    <property type="entry name" value="AdoMet_MTases"/>
    <property type="match status" value="1"/>
</dbReference>